<dbReference type="PIRSF" id="PIRSF000168">
    <property type="entry name" value="Acyl-CoA_oxidase"/>
    <property type="match status" value="1"/>
</dbReference>
<dbReference type="Proteomes" id="UP001497623">
    <property type="component" value="Unassembled WGS sequence"/>
</dbReference>
<feature type="non-terminal residue" evidence="16">
    <location>
        <position position="583"/>
    </location>
</feature>
<dbReference type="InterPro" id="IPR012258">
    <property type="entry name" value="Acyl-CoA_oxidase"/>
</dbReference>
<evidence type="ECO:0000256" key="5">
    <source>
        <dbReference type="ARBA" id="ARBA00022630"/>
    </source>
</evidence>
<evidence type="ECO:0000256" key="8">
    <source>
        <dbReference type="ARBA" id="ARBA00023002"/>
    </source>
</evidence>
<feature type="domain" description="Acyl-coenzyme A oxidase N-terminal" evidence="14">
    <location>
        <begin position="22"/>
        <end position="151"/>
    </location>
</feature>
<evidence type="ECO:0000256" key="3">
    <source>
        <dbReference type="ARBA" id="ARBA00004846"/>
    </source>
</evidence>
<dbReference type="PANTHER" id="PTHR10909">
    <property type="entry name" value="ELECTRON TRANSPORT OXIDOREDUCTASE"/>
    <property type="match status" value="1"/>
</dbReference>
<evidence type="ECO:0008006" key="18">
    <source>
        <dbReference type="Google" id="ProtNLM"/>
    </source>
</evidence>
<evidence type="ECO:0000256" key="12">
    <source>
        <dbReference type="PIRSR" id="PIRSR000168-2"/>
    </source>
</evidence>
<comment type="pathway">
    <text evidence="3">Lipid metabolism; peroxisomal fatty acid beta-oxidation.</text>
</comment>
<evidence type="ECO:0000256" key="6">
    <source>
        <dbReference type="ARBA" id="ARBA00022827"/>
    </source>
</evidence>
<evidence type="ECO:0000256" key="7">
    <source>
        <dbReference type="ARBA" id="ARBA00022832"/>
    </source>
</evidence>
<sequence>MSTAARWCVGSLAQERSNCRFNKEEITNFFDGGADKTEARRQLEEIVLSDPAFEDPIPPEYLSHEQMYENELRKSIHLLHIFNTDERLAKIAPNGIKGMMYFYDRGLSTAIHKDGNPMSIHFAMFLPAIMGQGNPEQQKEWLDLATAGSIIGTYAQTELGHGTYLRGLETTATYDPVTEEFVINSPTITATKWWPGGLGKTSSYTVVVALLYTEGRCHGPHLFMVQVRDTNTHQSLPGVTLGDIGPRFGFKSNDNGFLRFNQFRIPRGNMFMKHAQVLKDGTYVKPLSSKLSYGSMTYVRVGICFGSTRGLMVAVTIATRYAAVRHQSELVADDPEVKIMEYQTQQFKILPQIATVFAQWFAAHAVRQTYATVQDEIDQGNLNLLPELHAVSCGLKALSSSDSLRGIDILRLGCGGHGFSDSTNLPRIYCTTAAACTYEGENTVLWLQVARYLIKCFRESQRGGRLQKSVSYLEYKQIPAKHDLSNQGLLSAFKCSLQLLVLRAAEQLQRRCDKGEPYEVARNHCSQNLVNCAQLHMRHYVCDQFVPAVEEFKCTEPVRDVLQRLCRLYLINTVISNHGFFIR</sequence>
<keyword evidence="10" id="KW-0576">Peroxisome</keyword>
<dbReference type="FunFam" id="1.20.140.10:FF:000005">
    <property type="entry name" value="Acyl-coenzyme A oxidase"/>
    <property type="match status" value="1"/>
</dbReference>
<dbReference type="InterPro" id="IPR036250">
    <property type="entry name" value="AcylCo_DH-like_C"/>
</dbReference>
<evidence type="ECO:0000259" key="14">
    <source>
        <dbReference type="Pfam" id="PF14749"/>
    </source>
</evidence>
<accession>A0AAV2R1C6</accession>
<dbReference type="GO" id="GO:0071949">
    <property type="term" value="F:FAD binding"/>
    <property type="evidence" value="ECO:0007669"/>
    <property type="project" value="InterPro"/>
</dbReference>
<keyword evidence="6 12" id="KW-0274">FAD</keyword>
<comment type="subcellular location">
    <subcellularLocation>
        <location evidence="2">Peroxisome</location>
    </subcellularLocation>
</comment>
<comment type="cofactor">
    <cofactor evidence="1">
        <name>FAD</name>
        <dbReference type="ChEBI" id="CHEBI:57692"/>
    </cofactor>
</comment>
<dbReference type="FunFam" id="1.10.540.10:FF:000006">
    <property type="entry name" value="Acyl-coenzyme A oxidase"/>
    <property type="match status" value="1"/>
</dbReference>
<evidence type="ECO:0000256" key="9">
    <source>
        <dbReference type="ARBA" id="ARBA00023098"/>
    </source>
</evidence>
<dbReference type="Pfam" id="PF14749">
    <property type="entry name" value="Acyl-CoA_ox_N"/>
    <property type="match status" value="1"/>
</dbReference>
<keyword evidence="8" id="KW-0560">Oxidoreductase</keyword>
<feature type="binding site" evidence="12">
    <location>
        <position position="157"/>
    </location>
    <ligand>
        <name>FAD</name>
        <dbReference type="ChEBI" id="CHEBI:57692"/>
    </ligand>
</feature>
<dbReference type="GO" id="GO:0055088">
    <property type="term" value="P:lipid homeostasis"/>
    <property type="evidence" value="ECO:0007669"/>
    <property type="project" value="TreeGrafter"/>
</dbReference>
<protein>
    <recommendedName>
        <fullName evidence="18">Acyl-coenzyme A oxidase</fullName>
    </recommendedName>
</protein>
<dbReference type="GO" id="GO:0033540">
    <property type="term" value="P:fatty acid beta-oxidation using acyl-CoA oxidase"/>
    <property type="evidence" value="ECO:0007669"/>
    <property type="project" value="TreeGrafter"/>
</dbReference>
<dbReference type="PANTHER" id="PTHR10909:SF250">
    <property type="entry name" value="PEROXISOMAL ACYL-COENZYME A OXIDASE 1"/>
    <property type="match status" value="1"/>
</dbReference>
<keyword evidence="7" id="KW-0276">Fatty acid metabolism</keyword>
<dbReference type="InterPro" id="IPR002655">
    <property type="entry name" value="Acyl-CoA_oxidase_C"/>
</dbReference>
<keyword evidence="5" id="KW-0285">Flavoprotein</keyword>
<dbReference type="Gene3D" id="1.20.140.10">
    <property type="entry name" value="Butyryl-CoA Dehydrogenase, subunit A, domain 3"/>
    <property type="match status" value="2"/>
</dbReference>
<dbReference type="EMBL" id="CAXKWB010014727">
    <property type="protein sequence ID" value="CAL4111558.1"/>
    <property type="molecule type" value="Genomic_DNA"/>
</dbReference>
<gene>
    <name evidence="16" type="ORF">MNOR_LOCUS19671</name>
</gene>
<evidence type="ECO:0000256" key="1">
    <source>
        <dbReference type="ARBA" id="ARBA00001974"/>
    </source>
</evidence>
<dbReference type="InterPro" id="IPR029320">
    <property type="entry name" value="Acyl-CoA_ox_N"/>
</dbReference>
<dbReference type="Pfam" id="PF22924">
    <property type="entry name" value="ACOX_C_alpha1"/>
    <property type="match status" value="1"/>
</dbReference>
<feature type="domain" description="Acyl-CoA oxidase C-terminal" evidence="13">
    <location>
        <begin position="487"/>
        <end position="582"/>
    </location>
</feature>
<reference evidence="16 17" key="1">
    <citation type="submission" date="2024-05" db="EMBL/GenBank/DDBJ databases">
        <authorList>
            <person name="Wallberg A."/>
        </authorList>
    </citation>
    <scope>NUCLEOTIDE SEQUENCE [LARGE SCALE GENOMIC DNA]</scope>
</reference>
<evidence type="ECO:0000256" key="11">
    <source>
        <dbReference type="PIRSR" id="PIRSR000168-1"/>
    </source>
</evidence>
<keyword evidence="9" id="KW-0443">Lipid metabolism</keyword>
<dbReference type="Pfam" id="PF01756">
    <property type="entry name" value="ACOX"/>
    <property type="match status" value="1"/>
</dbReference>
<dbReference type="SUPFAM" id="SSF47203">
    <property type="entry name" value="Acyl-CoA dehydrogenase C-terminal domain-like"/>
    <property type="match status" value="2"/>
</dbReference>
<keyword evidence="17" id="KW-1185">Reference proteome</keyword>
<dbReference type="Gene3D" id="2.40.110.10">
    <property type="entry name" value="Butyryl-CoA Dehydrogenase, subunit A, domain 2"/>
    <property type="match status" value="1"/>
</dbReference>
<dbReference type="InterPro" id="IPR037069">
    <property type="entry name" value="AcylCoA_DH/ox_N_sf"/>
</dbReference>
<evidence type="ECO:0000256" key="4">
    <source>
        <dbReference type="ARBA" id="ARBA00006288"/>
    </source>
</evidence>
<dbReference type="InterPro" id="IPR046373">
    <property type="entry name" value="Acyl-CoA_Oxase/DH_mid-dom_sf"/>
</dbReference>
<evidence type="ECO:0000256" key="10">
    <source>
        <dbReference type="ARBA" id="ARBA00023140"/>
    </source>
</evidence>
<feature type="binding site" evidence="12">
    <location>
        <position position="196"/>
    </location>
    <ligand>
        <name>FAD</name>
        <dbReference type="ChEBI" id="CHEBI:57692"/>
    </ligand>
</feature>
<dbReference type="GO" id="GO:0005504">
    <property type="term" value="F:fatty acid binding"/>
    <property type="evidence" value="ECO:0007669"/>
    <property type="project" value="TreeGrafter"/>
</dbReference>
<comment type="similarity">
    <text evidence="4">Belongs to the acyl-CoA oxidase family.</text>
</comment>
<dbReference type="InterPro" id="IPR009100">
    <property type="entry name" value="AcylCoA_DH/oxidase_NM_dom_sf"/>
</dbReference>
<dbReference type="GO" id="GO:0005777">
    <property type="term" value="C:peroxisome"/>
    <property type="evidence" value="ECO:0007669"/>
    <property type="project" value="UniProtKB-SubCell"/>
</dbReference>
<evidence type="ECO:0000259" key="15">
    <source>
        <dbReference type="Pfam" id="PF22924"/>
    </source>
</evidence>
<evidence type="ECO:0000259" key="13">
    <source>
        <dbReference type="Pfam" id="PF01756"/>
    </source>
</evidence>
<dbReference type="AlphaFoldDB" id="A0AAV2R1C6"/>
<evidence type="ECO:0000313" key="16">
    <source>
        <dbReference type="EMBL" id="CAL4111558.1"/>
    </source>
</evidence>
<dbReference type="SUPFAM" id="SSF56645">
    <property type="entry name" value="Acyl-CoA dehydrogenase NM domain-like"/>
    <property type="match status" value="1"/>
</dbReference>
<dbReference type="Gene3D" id="1.10.540.10">
    <property type="entry name" value="Acyl-CoA dehydrogenase/oxidase, N-terminal domain"/>
    <property type="match status" value="1"/>
</dbReference>
<dbReference type="GO" id="GO:0003997">
    <property type="term" value="F:acyl-CoA oxidase activity"/>
    <property type="evidence" value="ECO:0007669"/>
    <property type="project" value="InterPro"/>
</dbReference>
<feature type="domain" description="Acyl-CoA oxidase C-alpha1" evidence="15">
    <location>
        <begin position="293"/>
        <end position="454"/>
    </location>
</feature>
<comment type="caution">
    <text evidence="16">The sequence shown here is derived from an EMBL/GenBank/DDBJ whole genome shotgun (WGS) entry which is preliminary data.</text>
</comment>
<evidence type="ECO:0000313" key="17">
    <source>
        <dbReference type="Proteomes" id="UP001497623"/>
    </source>
</evidence>
<name>A0AAV2R1C6_MEGNR</name>
<dbReference type="InterPro" id="IPR055060">
    <property type="entry name" value="ACOX_C_alpha1"/>
</dbReference>
<evidence type="ECO:0000256" key="2">
    <source>
        <dbReference type="ARBA" id="ARBA00004275"/>
    </source>
</evidence>
<organism evidence="16 17">
    <name type="scientific">Meganyctiphanes norvegica</name>
    <name type="common">Northern krill</name>
    <name type="synonym">Thysanopoda norvegica</name>
    <dbReference type="NCBI Taxonomy" id="48144"/>
    <lineage>
        <taxon>Eukaryota</taxon>
        <taxon>Metazoa</taxon>
        <taxon>Ecdysozoa</taxon>
        <taxon>Arthropoda</taxon>
        <taxon>Crustacea</taxon>
        <taxon>Multicrustacea</taxon>
        <taxon>Malacostraca</taxon>
        <taxon>Eumalacostraca</taxon>
        <taxon>Eucarida</taxon>
        <taxon>Euphausiacea</taxon>
        <taxon>Euphausiidae</taxon>
        <taxon>Meganyctiphanes</taxon>
    </lineage>
</organism>
<feature type="active site" description="Proton acceptor" evidence="11">
    <location>
        <position position="439"/>
    </location>
</feature>
<proteinExistence type="inferred from homology"/>
<dbReference type="FunFam" id="2.40.110.10:FF:000003">
    <property type="entry name" value="Acyl-coenzyme A oxidase"/>
    <property type="match status" value="1"/>
</dbReference>